<gene>
    <name evidence="2 3" type="primary">rbfA</name>
    <name evidence="3" type="ORF">MCNOR_3304</name>
</gene>
<dbReference type="HAMAP" id="MF_00003">
    <property type="entry name" value="RbfA"/>
    <property type="match status" value="1"/>
</dbReference>
<dbReference type="NCBIfam" id="TIGR00082">
    <property type="entry name" value="rbfA"/>
    <property type="match status" value="1"/>
</dbReference>
<dbReference type="AlphaFoldDB" id="A0AA35V393"/>
<dbReference type="Gene3D" id="3.30.300.20">
    <property type="match status" value="1"/>
</dbReference>
<dbReference type="InterPro" id="IPR015946">
    <property type="entry name" value="KH_dom-like_a/b"/>
</dbReference>
<keyword evidence="2" id="KW-0963">Cytoplasm</keyword>
<evidence type="ECO:0000256" key="2">
    <source>
        <dbReference type="HAMAP-Rule" id="MF_00003"/>
    </source>
</evidence>
<dbReference type="Pfam" id="PF02033">
    <property type="entry name" value="RBFA"/>
    <property type="match status" value="1"/>
</dbReference>
<organism evidence="3 4">
    <name type="scientific">Methylococcus capsulatus</name>
    <dbReference type="NCBI Taxonomy" id="414"/>
    <lineage>
        <taxon>Bacteria</taxon>
        <taxon>Pseudomonadati</taxon>
        <taxon>Pseudomonadota</taxon>
        <taxon>Gammaproteobacteria</taxon>
        <taxon>Methylococcales</taxon>
        <taxon>Methylococcaceae</taxon>
        <taxon>Methylococcus</taxon>
    </lineage>
</organism>
<comment type="subunit">
    <text evidence="2">Monomer. Binds 30S ribosomal subunits, but not 50S ribosomal subunits or 70S ribosomes.</text>
</comment>
<comment type="similarity">
    <text evidence="2">Belongs to the RbfA family.</text>
</comment>
<protein>
    <recommendedName>
        <fullName evidence="2">Ribosome-binding factor A</fullName>
    </recommendedName>
</protein>
<dbReference type="PROSITE" id="PS01319">
    <property type="entry name" value="RBFA"/>
    <property type="match status" value="1"/>
</dbReference>
<proteinExistence type="inferred from homology"/>
<dbReference type="RefSeq" id="WP_010960595.1">
    <property type="nucleotide sequence ID" value="NZ_CP079096.1"/>
</dbReference>
<evidence type="ECO:0000256" key="1">
    <source>
        <dbReference type="ARBA" id="ARBA00022517"/>
    </source>
</evidence>
<dbReference type="InterPro" id="IPR020053">
    <property type="entry name" value="Ribosome-bd_factorA_CS"/>
</dbReference>
<evidence type="ECO:0000313" key="4">
    <source>
        <dbReference type="Proteomes" id="UP001158598"/>
    </source>
</evidence>
<keyword evidence="1 2" id="KW-0690">Ribosome biogenesis</keyword>
<dbReference type="SMR" id="A0AA35V393"/>
<dbReference type="PANTHER" id="PTHR33515">
    <property type="entry name" value="RIBOSOME-BINDING FACTOR A, CHLOROPLASTIC-RELATED"/>
    <property type="match status" value="1"/>
</dbReference>
<accession>A0AA35V393</accession>
<dbReference type="GO" id="GO:0030490">
    <property type="term" value="P:maturation of SSU-rRNA"/>
    <property type="evidence" value="ECO:0007669"/>
    <property type="project" value="UniProtKB-UniRule"/>
</dbReference>
<dbReference type="EMBL" id="OX458332">
    <property type="protein sequence ID" value="CAI8893563.1"/>
    <property type="molecule type" value="Genomic_DNA"/>
</dbReference>
<dbReference type="GeneID" id="88223597"/>
<dbReference type="InterPro" id="IPR000238">
    <property type="entry name" value="RbfA"/>
</dbReference>
<dbReference type="OMA" id="QHAKIFV"/>
<evidence type="ECO:0000313" key="3">
    <source>
        <dbReference type="EMBL" id="CAI8893563.1"/>
    </source>
</evidence>
<dbReference type="InterPro" id="IPR023799">
    <property type="entry name" value="RbfA_dom_sf"/>
</dbReference>
<dbReference type="SUPFAM" id="SSF89919">
    <property type="entry name" value="Ribosome-binding factor A, RbfA"/>
    <property type="match status" value="1"/>
</dbReference>
<sequence>MPREFSRSDRVSAQMQREIAEFLRTGIDAPELGMVTVSDVDVSRDLAVAKVFVTFLGARLETRAAVKRLGEFAPQLRQVLGRRMRMRIIPEIRFAYDDSLERGLHMDEVLRSLNKDGDL</sequence>
<dbReference type="Proteomes" id="UP001158598">
    <property type="component" value="Chromosome"/>
</dbReference>
<comment type="subcellular location">
    <subcellularLocation>
        <location evidence="2">Cytoplasm</location>
    </subcellularLocation>
</comment>
<dbReference type="GO" id="GO:0005829">
    <property type="term" value="C:cytosol"/>
    <property type="evidence" value="ECO:0007669"/>
    <property type="project" value="TreeGrafter"/>
</dbReference>
<dbReference type="GO" id="GO:0043024">
    <property type="term" value="F:ribosomal small subunit binding"/>
    <property type="evidence" value="ECO:0007669"/>
    <property type="project" value="TreeGrafter"/>
</dbReference>
<name>A0AA35V393_METCP</name>
<comment type="function">
    <text evidence="2">One of several proteins that assist in the late maturation steps of the functional core of the 30S ribosomal subunit. Associates with free 30S ribosomal subunits (but not with 30S subunits that are part of 70S ribosomes or polysomes). Required for efficient processing of 16S rRNA. May interact with the 5'-terminal helix region of 16S rRNA.</text>
</comment>
<reference evidence="3" key="1">
    <citation type="submission" date="2023-03" db="EMBL/GenBank/DDBJ databases">
        <authorList>
            <person name="Pearce D."/>
        </authorList>
    </citation>
    <scope>NUCLEOTIDE SEQUENCE</scope>
    <source>
        <strain evidence="3">Mc</strain>
    </source>
</reference>
<dbReference type="PANTHER" id="PTHR33515:SF1">
    <property type="entry name" value="RIBOSOME-BINDING FACTOR A, CHLOROPLASTIC-RELATED"/>
    <property type="match status" value="1"/>
</dbReference>